<keyword evidence="1" id="KW-1133">Transmembrane helix</keyword>
<feature type="transmembrane region" description="Helical" evidence="1">
    <location>
        <begin position="1630"/>
        <end position="1650"/>
    </location>
</feature>
<evidence type="ECO:0000313" key="3">
    <source>
        <dbReference type="EMBL" id="VFT95967.1"/>
    </source>
</evidence>
<proteinExistence type="predicted"/>
<accession>A0A485LCQ6</accession>
<feature type="transmembrane region" description="Helical" evidence="1">
    <location>
        <begin position="603"/>
        <end position="623"/>
    </location>
</feature>
<feature type="transmembrane region" description="Helical" evidence="1">
    <location>
        <begin position="35"/>
        <end position="54"/>
    </location>
</feature>
<gene>
    <name evidence="3" type="primary">Aste57867_19247</name>
    <name evidence="2" type="ORF">As57867_019183</name>
    <name evidence="3" type="ORF">ASTE57867_19247</name>
</gene>
<organism evidence="3 4">
    <name type="scientific">Aphanomyces stellatus</name>
    <dbReference type="NCBI Taxonomy" id="120398"/>
    <lineage>
        <taxon>Eukaryota</taxon>
        <taxon>Sar</taxon>
        <taxon>Stramenopiles</taxon>
        <taxon>Oomycota</taxon>
        <taxon>Saprolegniomycetes</taxon>
        <taxon>Saprolegniales</taxon>
        <taxon>Verrucalvaceae</taxon>
        <taxon>Aphanomyces</taxon>
    </lineage>
</organism>
<evidence type="ECO:0000313" key="2">
    <source>
        <dbReference type="EMBL" id="KAF0689268.1"/>
    </source>
</evidence>
<sequence length="1801" mass="196277">MIVPVMPAGSRRGPMATASSSLVVRPRTRVRVGTGLAYLVLTLACSVLYLVVLAPSMTNTLYWPHYSASTYDTFLINLLNDHLITLAPPGPLDLLAPTAVALASHPTFQPTYANRVFGTEFSTLRGGVLYLRRMPSVLAGSVYAQYCWVDLGRRWSVAHTAARSLRCAASYAPNAAVYLETTLRNFNWDSFIAANGDKWQASIADAVGATLDGQAWLAARPLVARALTLVAEVEYLAAYNLTRFELQWQNSERLGVAETIVQENALGSTQALTIKDTQSVTGPWTSVILYYCFVNDLYILGGYNMSLVRGAPRHFEAFGLRISDFFALADPVTGDFVAQTGVFDDVIGPFGAVDAFFVPLPPSLVVLYHEVLTVVYTAMTSDHVFQGVVDSLDDATFGLQPPNFMVRDDDDEYLFFGGNPLCLNNDATPFPQSQLSFSDACALASPLSVTATNLALLFGLVASPGATDASAICAWQTTDGCLEAMQRGLLAATTLRPSIVDALAGAAAASDAAAISLVQYAQTVYESEWLFLTQPLLNASNPTWSVYGWVLLFDWVQGTREVVRLEGDEATVILISESYAPVPLVSASSDNAPTSGSTIVFDLMVYVTAMALFVGMLVFVYALRGRFAVTGRHLFLFNRMAGSIWIGRPLLLVRGLTAVLVLGTTQVQVVPWLLSSSRFALVPRPVVATWILCGEATWIGYVIVDTLVVVTRAYAKSVAPAASVLAWSLALVVELSWPLSLSAHVQRTCSIDRGILVTCTSGFVQIGSLPRLYHHLGLQVGSLALLFVVGRFMRRPVVPSTHHASLLLHGISETFLDGPHDDDNDNGTRRGWELDDATCVLCGLLPLSMRGHHYLFDIKLWVLVLDKRNVSRRTSGFALQNPTFQTRKVIRPTLTHHTPQANHDVDYDDVIVKHSHVLTKACLGTAYIVLTAVGSVSYIAVANVNFANDFYWANFNMTGIHKAIANRFNEQTTLGRQFTKIRLDHATWSTLGADYSDPTVQVISSAYIPERVTVDTLSAVDAAVRGLRTSTPCSLPWVFTQYCWVDFHRQWPMANSAARQLRCERYAANGAMYVESMLRNTDWATWAVCWGTSFDIAIGKDLRTSQAGQQWLETIQAAKARTSVADEIATWTRAGLTQYTVQWQNYKTTGLVDAYLVENAFGLRYPLTLRHSNGAFRLADQTSFKMYWGWANDLWVVAQNRTVVSHRSLIRTSTAFAFANVSMADVLTENGTLHSPLEESFELLQRHVGPLGSIDMHLVAPPAALQHLLALGLDIIRATVADKPSTVAAAYFDIDVATMSALHPLPPTFPREWLTFGSNLLCPQFTYGSSTAGGFAQLTGRGTSCHTPILSNLNPLKDYVLIAAVVAGLARTDASLNASTVCAHEINAETCSESFLGQSVAFVQASLAATDVATLEAAAAPLPALIWSLQLHLVMYSAPPTTSAPLQLMQYALMDPRDPSYGFWSWLFLFDWAMGTREGVRFEGDAGNLTVLTEAGLPLHQPVQANELPTAFALYARTMLQYVTGVLLALSGFVLVYVVASRGCIDGANLTKFNRVAGIVWVGRPLLLLRGITALALLSTATLELSNHNFVASYVVPPSPWFKTLLSGGEATWLVYILDDLGLVWAKQPTYATSLDGLLVWFIAAALTLLTPVEHAVTLAPACTIVEMDFQVACESGTVVIGQLARLACFLGLVGTAAVGCAVALRFVSTSGMTTTTSRHDYQSLLLSAGAMALFNRSGWVHDHIYCIDPASALLSGLVTLPWRTDTIFVMDIKIWRVFSIPLTARQRRHRHLHGAIPLKE</sequence>
<dbReference type="EMBL" id="CAADRA010006502">
    <property type="protein sequence ID" value="VFT95967.1"/>
    <property type="molecule type" value="Genomic_DNA"/>
</dbReference>
<evidence type="ECO:0000313" key="4">
    <source>
        <dbReference type="Proteomes" id="UP000332933"/>
    </source>
</evidence>
<keyword evidence="4" id="KW-1185">Reference proteome</keyword>
<feature type="transmembrane region" description="Helical" evidence="1">
    <location>
        <begin position="644"/>
        <end position="667"/>
    </location>
</feature>
<keyword evidence="1" id="KW-0812">Transmembrane</keyword>
<dbReference type="Proteomes" id="UP000332933">
    <property type="component" value="Unassembled WGS sequence"/>
</dbReference>
<reference evidence="2" key="2">
    <citation type="submission" date="2019-06" db="EMBL/GenBank/DDBJ databases">
        <title>Genomics analysis of Aphanomyces spp. identifies a new class of oomycete effector associated with host adaptation.</title>
        <authorList>
            <person name="Gaulin E."/>
        </authorList>
    </citation>
    <scope>NUCLEOTIDE SEQUENCE</scope>
    <source>
        <strain evidence="2">CBS 578.67</strain>
    </source>
</reference>
<feature type="transmembrane region" description="Helical" evidence="1">
    <location>
        <begin position="1519"/>
        <end position="1540"/>
    </location>
</feature>
<evidence type="ECO:0000256" key="1">
    <source>
        <dbReference type="SAM" id="Phobius"/>
    </source>
</evidence>
<dbReference type="EMBL" id="VJMH01006481">
    <property type="protein sequence ID" value="KAF0689268.1"/>
    <property type="molecule type" value="Genomic_DNA"/>
</dbReference>
<keyword evidence="1" id="KW-0472">Membrane</keyword>
<name>A0A485LCQ6_9STRA</name>
<feature type="transmembrane region" description="Helical" evidence="1">
    <location>
        <begin position="1601"/>
        <end position="1618"/>
    </location>
</feature>
<reference evidence="3 4" key="1">
    <citation type="submission" date="2019-03" db="EMBL/GenBank/DDBJ databases">
        <authorList>
            <person name="Gaulin E."/>
            <person name="Dumas B."/>
        </authorList>
    </citation>
    <scope>NUCLEOTIDE SEQUENCE [LARGE SCALE GENOMIC DNA]</scope>
    <source>
        <strain evidence="3">CBS 568.67</strain>
    </source>
</reference>
<protein>
    <submittedName>
        <fullName evidence="3">Aste57867_19247 protein</fullName>
    </submittedName>
</protein>
<feature type="transmembrane region" description="Helical" evidence="1">
    <location>
        <begin position="921"/>
        <end position="941"/>
    </location>
</feature>
<feature type="transmembrane region" description="Helical" evidence="1">
    <location>
        <begin position="1561"/>
        <end position="1581"/>
    </location>
</feature>
<feature type="transmembrane region" description="Helical" evidence="1">
    <location>
        <begin position="1685"/>
        <end position="1708"/>
    </location>
</feature>
<feature type="transmembrane region" description="Helical" evidence="1">
    <location>
        <begin position="687"/>
        <end position="710"/>
    </location>
</feature>